<protein>
    <recommendedName>
        <fullName evidence="3">DNA replication complex GINS protein SLD5</fullName>
    </recommendedName>
</protein>
<evidence type="ECO:0000256" key="4">
    <source>
        <dbReference type="ARBA" id="ARBA00022705"/>
    </source>
</evidence>
<dbReference type="GO" id="GO:0006261">
    <property type="term" value="P:DNA-templated DNA replication"/>
    <property type="evidence" value="ECO:0007669"/>
    <property type="project" value="InterPro"/>
</dbReference>
<keyword evidence="9" id="KW-1185">Reference proteome</keyword>
<sequence length="340" mass="39670">MNIDDILADLENSSNSSFTRISLNNVTNANTSKSMSELMSNSFRTGSRIDGTTNVTSEANTSLMSEGNDISHVFNMYSASSMMETDTLTKTEKNEMDIQAFMELTTAWRNERMSPELLPYKEDAFNLVTQNLKRQIEYIDHWNMMQESENINEITNDKRNNEQLLIKKKLNKIPILCMEAELERVKFLMRSYLRCRLQKIDKFLMLLEENDFPVWDEESMIEKSGLVVNKLLSEPEYKYMKSKFKILSKMYNSTILMHLPESFQQINDPHSNVKMVAEPDMQQFVFIFVKGNSDPQGKNDVYSVFIRETQEEVELVVGGIYVMRYDLVEQYIKQNIVMLI</sequence>
<dbReference type="Gene3D" id="1.20.58.1030">
    <property type="match status" value="1"/>
</dbReference>
<comment type="caution">
    <text evidence="8">The sequence shown here is derived from an EMBL/GenBank/DDBJ whole genome shotgun (WGS) entry which is preliminary data.</text>
</comment>
<proteinExistence type="inferred from homology"/>
<evidence type="ECO:0000256" key="3">
    <source>
        <dbReference type="ARBA" id="ARBA00014804"/>
    </source>
</evidence>
<reference evidence="9" key="1">
    <citation type="journal article" date="2016" name="Genome Announc.">
        <title>Genome sequences of three species of Hanseniaspora isolated from spontaneous wine fermentations.</title>
        <authorList>
            <person name="Sternes P.R."/>
            <person name="Lee D."/>
            <person name="Kutyna D.R."/>
            <person name="Borneman A.R."/>
        </authorList>
    </citation>
    <scope>NUCLEOTIDE SEQUENCE [LARGE SCALE GENOMIC DNA]</scope>
    <source>
        <strain evidence="9">AWRI3578</strain>
    </source>
</reference>
<evidence type="ECO:0000313" key="8">
    <source>
        <dbReference type="EMBL" id="OEJ87773.1"/>
    </source>
</evidence>
<organism evidence="8 9">
    <name type="scientific">Hanseniaspora opuntiae</name>
    <dbReference type="NCBI Taxonomy" id="211096"/>
    <lineage>
        <taxon>Eukaryota</taxon>
        <taxon>Fungi</taxon>
        <taxon>Dikarya</taxon>
        <taxon>Ascomycota</taxon>
        <taxon>Saccharomycotina</taxon>
        <taxon>Saccharomycetes</taxon>
        <taxon>Saccharomycodales</taxon>
        <taxon>Saccharomycodaceae</taxon>
        <taxon>Hanseniaspora</taxon>
    </lineage>
</organism>
<dbReference type="InterPro" id="IPR036224">
    <property type="entry name" value="GINS_bundle-like_dom_sf"/>
</dbReference>
<dbReference type="GO" id="GO:0000811">
    <property type="term" value="C:GINS complex"/>
    <property type="evidence" value="ECO:0007669"/>
    <property type="project" value="TreeGrafter"/>
</dbReference>
<dbReference type="OrthoDB" id="338231at2759"/>
<dbReference type="InterPro" id="IPR008591">
    <property type="entry name" value="GINS_Sld5"/>
</dbReference>
<dbReference type="InterPro" id="IPR031633">
    <property type="entry name" value="SLD5_C"/>
</dbReference>
<evidence type="ECO:0000256" key="2">
    <source>
        <dbReference type="ARBA" id="ARBA00008187"/>
    </source>
</evidence>
<comment type="similarity">
    <text evidence="2">Belongs to the GINS4/SLD5 family.</text>
</comment>
<dbReference type="EMBL" id="LPNL01000004">
    <property type="protein sequence ID" value="OEJ87773.1"/>
    <property type="molecule type" value="Genomic_DNA"/>
</dbReference>
<dbReference type="Pfam" id="PF16922">
    <property type="entry name" value="SLD5_C"/>
    <property type="match status" value="1"/>
</dbReference>
<feature type="unsure residue" description="D or N" evidence="8">
    <location>
        <position position="294"/>
    </location>
</feature>
<feature type="domain" description="GINS subunit" evidence="6">
    <location>
        <begin position="148"/>
        <end position="253"/>
    </location>
</feature>
<comment type="subcellular location">
    <subcellularLocation>
        <location evidence="1">Nucleus</location>
    </subcellularLocation>
</comment>
<evidence type="ECO:0000313" key="9">
    <source>
        <dbReference type="Proteomes" id="UP000095605"/>
    </source>
</evidence>
<name>A0A1E5RMI4_9ASCO</name>
<accession>A0A1E5RMI4</accession>
<dbReference type="SUPFAM" id="SSF158573">
    <property type="entry name" value="GINS helical bundle-like"/>
    <property type="match status" value="1"/>
</dbReference>
<dbReference type="CDD" id="cd21692">
    <property type="entry name" value="GINS_B_Sld5"/>
    <property type="match status" value="1"/>
</dbReference>
<feature type="domain" description="DNA replication complex GINS protein SLD5 C-terminal" evidence="7">
    <location>
        <begin position="279"/>
        <end position="340"/>
    </location>
</feature>
<dbReference type="CDD" id="cd11711">
    <property type="entry name" value="GINS_A_Sld5"/>
    <property type="match status" value="1"/>
</dbReference>
<dbReference type="Proteomes" id="UP000095605">
    <property type="component" value="Unassembled WGS sequence"/>
</dbReference>
<evidence type="ECO:0000256" key="1">
    <source>
        <dbReference type="ARBA" id="ARBA00004123"/>
    </source>
</evidence>
<dbReference type="AlphaFoldDB" id="A0A1E5RMI4"/>
<keyword evidence="5" id="KW-0539">Nucleus</keyword>
<dbReference type="PANTHER" id="PTHR21206:SF0">
    <property type="entry name" value="DNA REPLICATION COMPLEX GINS PROTEIN SLD5"/>
    <property type="match status" value="1"/>
</dbReference>
<gene>
    <name evidence="8" type="ORF">AWRI3578_g1549</name>
</gene>
<dbReference type="GO" id="GO:0000727">
    <property type="term" value="P:double-strand break repair via break-induced replication"/>
    <property type="evidence" value="ECO:0007669"/>
    <property type="project" value="TreeGrafter"/>
</dbReference>
<evidence type="ECO:0000259" key="6">
    <source>
        <dbReference type="Pfam" id="PF05916"/>
    </source>
</evidence>
<keyword evidence="4" id="KW-0235">DNA replication</keyword>
<evidence type="ECO:0000259" key="7">
    <source>
        <dbReference type="Pfam" id="PF16922"/>
    </source>
</evidence>
<dbReference type="Gene3D" id="3.40.5.60">
    <property type="match status" value="1"/>
</dbReference>
<dbReference type="InterPro" id="IPR021151">
    <property type="entry name" value="GINS_A"/>
</dbReference>
<dbReference type="SUPFAM" id="SSF160059">
    <property type="entry name" value="PriA/YqbF domain"/>
    <property type="match status" value="1"/>
</dbReference>
<evidence type="ECO:0000256" key="5">
    <source>
        <dbReference type="ARBA" id="ARBA00023242"/>
    </source>
</evidence>
<dbReference type="PANTHER" id="PTHR21206">
    <property type="entry name" value="SLD5 PROTEIN"/>
    <property type="match status" value="1"/>
</dbReference>
<dbReference type="InterPro" id="IPR038749">
    <property type="entry name" value="Sld5_GINS_A"/>
</dbReference>
<dbReference type="Pfam" id="PF05916">
    <property type="entry name" value="Sld5"/>
    <property type="match status" value="1"/>
</dbReference>